<keyword evidence="3" id="KW-1185">Reference proteome</keyword>
<protein>
    <submittedName>
        <fullName evidence="2">Uncharacterized protein</fullName>
    </submittedName>
</protein>
<feature type="compositionally biased region" description="Low complexity" evidence="1">
    <location>
        <begin position="9"/>
        <end position="21"/>
    </location>
</feature>
<evidence type="ECO:0000313" key="2">
    <source>
        <dbReference type="EMBL" id="GGX70643.1"/>
    </source>
</evidence>
<dbReference type="Proteomes" id="UP000659223">
    <property type="component" value="Unassembled WGS sequence"/>
</dbReference>
<dbReference type="EMBL" id="BMUT01000002">
    <property type="protein sequence ID" value="GGX70643.1"/>
    <property type="molecule type" value="Genomic_DNA"/>
</dbReference>
<feature type="compositionally biased region" description="Polar residues" evidence="1">
    <location>
        <begin position="24"/>
        <end position="38"/>
    </location>
</feature>
<feature type="region of interest" description="Disordered" evidence="1">
    <location>
        <begin position="1"/>
        <end position="101"/>
    </location>
</feature>
<proteinExistence type="predicted"/>
<sequence>MPAHQTRLPRAAASRASSSPAGTHHTQWCDQEMGLTSSAVAAQDRAPQAAARGPDSCVRTATVRPSTVTATAVTAHHGPGSPVCSNRARTPRSDWLAVPSA</sequence>
<organism evidence="2 3">
    <name type="scientific">Streptomyces hiroshimensis</name>
    <dbReference type="NCBI Taxonomy" id="66424"/>
    <lineage>
        <taxon>Bacteria</taxon>
        <taxon>Bacillati</taxon>
        <taxon>Actinomycetota</taxon>
        <taxon>Actinomycetes</taxon>
        <taxon>Kitasatosporales</taxon>
        <taxon>Streptomycetaceae</taxon>
        <taxon>Streptomyces</taxon>
    </lineage>
</organism>
<evidence type="ECO:0000256" key="1">
    <source>
        <dbReference type="SAM" id="MobiDB-lite"/>
    </source>
</evidence>
<evidence type="ECO:0000313" key="3">
    <source>
        <dbReference type="Proteomes" id="UP000659223"/>
    </source>
</evidence>
<gene>
    <name evidence="2" type="ORF">GCM10010324_14680</name>
</gene>
<comment type="caution">
    <text evidence="2">The sequence shown here is derived from an EMBL/GenBank/DDBJ whole genome shotgun (WGS) entry which is preliminary data.</text>
</comment>
<feature type="compositionally biased region" description="Low complexity" evidence="1">
    <location>
        <begin position="39"/>
        <end position="75"/>
    </location>
</feature>
<accession>A0ABQ2Y7E7</accession>
<reference evidence="3" key="1">
    <citation type="journal article" date="2019" name="Int. J. Syst. Evol. Microbiol.">
        <title>The Global Catalogue of Microorganisms (GCM) 10K type strain sequencing project: providing services to taxonomists for standard genome sequencing and annotation.</title>
        <authorList>
            <consortium name="The Broad Institute Genomics Platform"/>
            <consortium name="The Broad Institute Genome Sequencing Center for Infectious Disease"/>
            <person name="Wu L."/>
            <person name="Ma J."/>
        </authorList>
    </citation>
    <scope>NUCLEOTIDE SEQUENCE [LARGE SCALE GENOMIC DNA]</scope>
    <source>
        <strain evidence="3">JCM 4586</strain>
    </source>
</reference>
<name>A0ABQ2Y7E7_9ACTN</name>